<dbReference type="OrthoDB" id="5982689at2759"/>
<gene>
    <name evidence="2" type="ORF">OS493_016071</name>
</gene>
<sequence length="142" mass="16110">MPPLKILLLLSVTLMLTHMIAGSPWPIEDHVLPPLESTNDTLRTRFDVVKRLVDSTRACEEIFYKLDPRAYFNSNDIFVPRFVYSIQCAGTPNNPPSCGSTIARMSCKTRMGKVEFMRIPRAQCFRRKRVVISGVPVGCYCV</sequence>
<keyword evidence="3" id="KW-1185">Reference proteome</keyword>
<evidence type="ECO:0000313" key="3">
    <source>
        <dbReference type="Proteomes" id="UP001163046"/>
    </source>
</evidence>
<dbReference type="AlphaFoldDB" id="A0A9X0DBA6"/>
<dbReference type="EMBL" id="MU825404">
    <property type="protein sequence ID" value="KAJ7391784.1"/>
    <property type="molecule type" value="Genomic_DNA"/>
</dbReference>
<feature type="signal peptide" evidence="1">
    <location>
        <begin position="1"/>
        <end position="22"/>
    </location>
</feature>
<organism evidence="2 3">
    <name type="scientific">Desmophyllum pertusum</name>
    <dbReference type="NCBI Taxonomy" id="174260"/>
    <lineage>
        <taxon>Eukaryota</taxon>
        <taxon>Metazoa</taxon>
        <taxon>Cnidaria</taxon>
        <taxon>Anthozoa</taxon>
        <taxon>Hexacorallia</taxon>
        <taxon>Scleractinia</taxon>
        <taxon>Caryophylliina</taxon>
        <taxon>Caryophylliidae</taxon>
        <taxon>Desmophyllum</taxon>
    </lineage>
</organism>
<feature type="chain" id="PRO_5040883332" evidence="1">
    <location>
        <begin position="23"/>
        <end position="142"/>
    </location>
</feature>
<accession>A0A9X0DBA6</accession>
<dbReference type="Proteomes" id="UP001163046">
    <property type="component" value="Unassembled WGS sequence"/>
</dbReference>
<reference evidence="2" key="1">
    <citation type="submission" date="2023-01" db="EMBL/GenBank/DDBJ databases">
        <title>Genome assembly of the deep-sea coral Lophelia pertusa.</title>
        <authorList>
            <person name="Herrera S."/>
            <person name="Cordes E."/>
        </authorList>
    </citation>
    <scope>NUCLEOTIDE SEQUENCE</scope>
    <source>
        <strain evidence="2">USNM1676648</strain>
        <tissue evidence="2">Polyp</tissue>
    </source>
</reference>
<protein>
    <submittedName>
        <fullName evidence="2">Uncharacterized protein</fullName>
    </submittedName>
</protein>
<evidence type="ECO:0000256" key="1">
    <source>
        <dbReference type="SAM" id="SignalP"/>
    </source>
</evidence>
<name>A0A9X0DBA6_9CNID</name>
<evidence type="ECO:0000313" key="2">
    <source>
        <dbReference type="EMBL" id="KAJ7391784.1"/>
    </source>
</evidence>
<comment type="caution">
    <text evidence="2">The sequence shown here is derived from an EMBL/GenBank/DDBJ whole genome shotgun (WGS) entry which is preliminary data.</text>
</comment>
<keyword evidence="1" id="KW-0732">Signal</keyword>
<proteinExistence type="predicted"/>